<comment type="caution">
    <text evidence="2">The sequence shown here is derived from an EMBL/GenBank/DDBJ whole genome shotgun (WGS) entry which is preliminary data.</text>
</comment>
<accession>A0AAV7EA65</accession>
<protein>
    <submittedName>
        <fullName evidence="2">Uncharacterized protein</fullName>
    </submittedName>
</protein>
<organism evidence="2 3">
    <name type="scientific">Aristolochia fimbriata</name>
    <name type="common">White veined hardy Dutchman's pipe vine</name>
    <dbReference type="NCBI Taxonomy" id="158543"/>
    <lineage>
        <taxon>Eukaryota</taxon>
        <taxon>Viridiplantae</taxon>
        <taxon>Streptophyta</taxon>
        <taxon>Embryophyta</taxon>
        <taxon>Tracheophyta</taxon>
        <taxon>Spermatophyta</taxon>
        <taxon>Magnoliopsida</taxon>
        <taxon>Magnoliidae</taxon>
        <taxon>Piperales</taxon>
        <taxon>Aristolochiaceae</taxon>
        <taxon>Aristolochia</taxon>
    </lineage>
</organism>
<keyword evidence="3" id="KW-1185">Reference proteome</keyword>
<dbReference type="Proteomes" id="UP000825729">
    <property type="component" value="Unassembled WGS sequence"/>
</dbReference>
<proteinExistence type="predicted"/>
<reference evidence="2 3" key="1">
    <citation type="submission" date="2021-07" db="EMBL/GenBank/DDBJ databases">
        <title>The Aristolochia fimbriata genome: insights into angiosperm evolution, floral development and chemical biosynthesis.</title>
        <authorList>
            <person name="Jiao Y."/>
        </authorList>
    </citation>
    <scope>NUCLEOTIDE SEQUENCE [LARGE SCALE GENOMIC DNA]</scope>
    <source>
        <strain evidence="2">IBCAS-2021</strain>
        <tissue evidence="2">Leaf</tissue>
    </source>
</reference>
<sequence length="227" mass="25145">MCSSFGVPKVYPKVKVREESEPVAVEDDRSDLGLKAFGSLLQEDEHTDNSTTPALARIPESYVPNMPMPSTAIKKGNKSKEFAQHRSPPSLLMEKNNKSADEDDEDRPNIRASPVPRPRAVLSSPDNDGFVGSRNRLPRGTQTTLKTGGFDQKMLTKGQPGQPKSLKMGTPRVMAEAENNDHKAAKPTPSGRTRVLRETQNKSKSKHENIDAEHRAERRVKPAPSWK</sequence>
<dbReference type="EMBL" id="JAINDJ010000005">
    <property type="protein sequence ID" value="KAG9445745.1"/>
    <property type="molecule type" value="Genomic_DNA"/>
</dbReference>
<gene>
    <name evidence="2" type="ORF">H6P81_011873</name>
</gene>
<evidence type="ECO:0000256" key="1">
    <source>
        <dbReference type="SAM" id="MobiDB-lite"/>
    </source>
</evidence>
<feature type="compositionally biased region" description="Basic and acidic residues" evidence="1">
    <location>
        <begin position="195"/>
        <end position="220"/>
    </location>
</feature>
<feature type="region of interest" description="Disordered" evidence="1">
    <location>
        <begin position="39"/>
        <end position="227"/>
    </location>
</feature>
<dbReference type="PANTHER" id="PTHR38932:SF1">
    <property type="entry name" value="DUF4005 DOMAIN-CONTAINING PROTEIN"/>
    <property type="match status" value="1"/>
</dbReference>
<evidence type="ECO:0000313" key="2">
    <source>
        <dbReference type="EMBL" id="KAG9445745.1"/>
    </source>
</evidence>
<evidence type="ECO:0000313" key="3">
    <source>
        <dbReference type="Proteomes" id="UP000825729"/>
    </source>
</evidence>
<dbReference type="PANTHER" id="PTHR38932">
    <property type="entry name" value="BNAC03G64660D PROTEIN"/>
    <property type="match status" value="1"/>
</dbReference>
<dbReference type="AlphaFoldDB" id="A0AAV7EA65"/>
<name>A0AAV7EA65_ARIFI</name>